<protein>
    <recommendedName>
        <fullName evidence="3">Recombination endonuclease VII</fullName>
    </recommendedName>
</protein>
<evidence type="ECO:0000313" key="2">
    <source>
        <dbReference type="EMBL" id="KKL16712.1"/>
    </source>
</evidence>
<comment type="caution">
    <text evidence="2">The sequence shown here is derived from an EMBL/GenBank/DDBJ whole genome shotgun (WGS) entry which is preliminary data.</text>
</comment>
<feature type="region of interest" description="Disordered" evidence="1">
    <location>
        <begin position="1"/>
        <end position="25"/>
    </location>
</feature>
<sequence>MHKGSHQKNKSHCPQNHPYDESNTYVNPTTGYRSCRICMRDHDLKYKAAYPDKIRENARARQQDNPDRLREFDLKRLYGISLDEYNAMLEAQDGRCVICRRLPGKKRLSVDHNHETGLVRGLLCNRCNLGLGTLGDDHETLTAAEIYMSQEAPKSGLNLDYGLPEGFVSISVP</sequence>
<dbReference type="Pfam" id="PF02945">
    <property type="entry name" value="Endonuclease_7"/>
    <property type="match status" value="1"/>
</dbReference>
<organism evidence="2">
    <name type="scientific">marine sediment metagenome</name>
    <dbReference type="NCBI Taxonomy" id="412755"/>
    <lineage>
        <taxon>unclassified sequences</taxon>
        <taxon>metagenomes</taxon>
        <taxon>ecological metagenomes</taxon>
    </lineage>
</organism>
<dbReference type="SUPFAM" id="SSF54060">
    <property type="entry name" value="His-Me finger endonucleases"/>
    <property type="match status" value="1"/>
</dbReference>
<dbReference type="EMBL" id="LAZR01039555">
    <property type="protein sequence ID" value="KKL16712.1"/>
    <property type="molecule type" value="Genomic_DNA"/>
</dbReference>
<proteinExistence type="predicted"/>
<dbReference type="InterPro" id="IPR038563">
    <property type="entry name" value="Endonuclease_7_sf"/>
</dbReference>
<evidence type="ECO:0000256" key="1">
    <source>
        <dbReference type="SAM" id="MobiDB-lite"/>
    </source>
</evidence>
<feature type="compositionally biased region" description="Basic residues" evidence="1">
    <location>
        <begin position="1"/>
        <end position="11"/>
    </location>
</feature>
<accession>A0A0F9BS88</accession>
<gene>
    <name evidence="2" type="ORF">LCGC14_2492820</name>
</gene>
<reference evidence="2" key="1">
    <citation type="journal article" date="2015" name="Nature">
        <title>Complex archaea that bridge the gap between prokaryotes and eukaryotes.</title>
        <authorList>
            <person name="Spang A."/>
            <person name="Saw J.H."/>
            <person name="Jorgensen S.L."/>
            <person name="Zaremba-Niedzwiedzka K."/>
            <person name="Martijn J."/>
            <person name="Lind A.E."/>
            <person name="van Eijk R."/>
            <person name="Schleper C."/>
            <person name="Guy L."/>
            <person name="Ettema T.J."/>
        </authorList>
    </citation>
    <scope>NUCLEOTIDE SEQUENCE</scope>
</reference>
<evidence type="ECO:0008006" key="3">
    <source>
        <dbReference type="Google" id="ProtNLM"/>
    </source>
</evidence>
<dbReference type="Gene3D" id="3.40.1800.10">
    <property type="entry name" value="His-Me finger endonucleases"/>
    <property type="match status" value="1"/>
</dbReference>
<name>A0A0F9BS88_9ZZZZ</name>
<dbReference type="InterPro" id="IPR044925">
    <property type="entry name" value="His-Me_finger_sf"/>
</dbReference>
<dbReference type="AlphaFoldDB" id="A0A0F9BS88"/>
<dbReference type="InterPro" id="IPR004211">
    <property type="entry name" value="Endonuclease_7"/>
</dbReference>